<keyword evidence="1" id="KW-0732">Signal</keyword>
<feature type="domain" description="SnoaL-like" evidence="2">
    <location>
        <begin position="31"/>
        <end position="145"/>
    </location>
</feature>
<dbReference type="Pfam" id="PF13474">
    <property type="entry name" value="SnoaL_3"/>
    <property type="match status" value="1"/>
</dbReference>
<sequence>MKQLFFLIMVMLLGTVKNTIAQDLTPDQKIINDKLDDFHDAAKNADKKRYLSHFTKDAVYMGTDEWERWPLIPDFSNYVSQRFADGGWSYHSTNRNIYVSKNGKIAWFDEVMVSNNSGNRFRGSGVLRKENGIWKFTQYIQSFMIYNEIWNEVNKLMKQEKIKKEKN</sequence>
<accession>A0A562YC82</accession>
<dbReference type="OrthoDB" id="271716at2"/>
<dbReference type="SUPFAM" id="SSF54427">
    <property type="entry name" value="NTF2-like"/>
    <property type="match status" value="1"/>
</dbReference>
<dbReference type="Proteomes" id="UP000295814">
    <property type="component" value="Unassembled WGS sequence"/>
</dbReference>
<dbReference type="EMBL" id="SMZJ02000006">
    <property type="protein sequence ID" value="TWO32010.1"/>
    <property type="molecule type" value="Genomic_DNA"/>
</dbReference>
<feature type="chain" id="PRO_5023094121" evidence="1">
    <location>
        <begin position="22"/>
        <end position="167"/>
    </location>
</feature>
<gene>
    <name evidence="3" type="ORF">E1J38_011580</name>
</gene>
<reference evidence="3 4" key="1">
    <citation type="submission" date="2019-03" db="EMBL/GenBank/DDBJ databases">
        <authorList>
            <person name="Zhong Y.L."/>
        </authorList>
    </citation>
    <scope>NUCLEOTIDE SEQUENCE [LARGE SCALE GENOMIC DNA]</scope>
    <source>
        <strain evidence="3 4">W255</strain>
    </source>
</reference>
<dbReference type="AlphaFoldDB" id="A0A562YC82"/>
<dbReference type="InterPro" id="IPR037401">
    <property type="entry name" value="SnoaL-like"/>
</dbReference>
<evidence type="ECO:0000313" key="3">
    <source>
        <dbReference type="EMBL" id="TWO32010.1"/>
    </source>
</evidence>
<reference evidence="3 4" key="2">
    <citation type="submission" date="2019-07" db="EMBL/GenBank/DDBJ databases">
        <title>Seonamhaeicola sp. W255 draft genome.</title>
        <authorList>
            <person name="Zhang X.-Y."/>
            <person name="Zhang R."/>
            <person name="Zhong Y.-L."/>
            <person name="Du Z.-J."/>
        </authorList>
    </citation>
    <scope>NUCLEOTIDE SEQUENCE [LARGE SCALE GENOMIC DNA]</scope>
    <source>
        <strain evidence="3 4">W255</strain>
    </source>
</reference>
<dbReference type="RefSeq" id="WP_133356812.1">
    <property type="nucleotide sequence ID" value="NZ_SMZJ02000006.1"/>
</dbReference>
<proteinExistence type="predicted"/>
<dbReference type="Gene3D" id="3.10.450.50">
    <property type="match status" value="1"/>
</dbReference>
<evidence type="ECO:0000256" key="1">
    <source>
        <dbReference type="SAM" id="SignalP"/>
    </source>
</evidence>
<evidence type="ECO:0000259" key="2">
    <source>
        <dbReference type="Pfam" id="PF13474"/>
    </source>
</evidence>
<feature type="signal peptide" evidence="1">
    <location>
        <begin position="1"/>
        <end position="21"/>
    </location>
</feature>
<keyword evidence="4" id="KW-1185">Reference proteome</keyword>
<evidence type="ECO:0000313" key="4">
    <source>
        <dbReference type="Proteomes" id="UP000295814"/>
    </source>
</evidence>
<protein>
    <submittedName>
        <fullName evidence="3">Nuclear transport factor 2 family protein</fullName>
    </submittedName>
</protein>
<name>A0A562YC82_9FLAO</name>
<dbReference type="InterPro" id="IPR032710">
    <property type="entry name" value="NTF2-like_dom_sf"/>
</dbReference>
<organism evidence="3 4">
    <name type="scientific">Seonamhaeicola sediminis</name>
    <dbReference type="NCBI Taxonomy" id="2528206"/>
    <lineage>
        <taxon>Bacteria</taxon>
        <taxon>Pseudomonadati</taxon>
        <taxon>Bacteroidota</taxon>
        <taxon>Flavobacteriia</taxon>
        <taxon>Flavobacteriales</taxon>
        <taxon>Flavobacteriaceae</taxon>
    </lineage>
</organism>
<comment type="caution">
    <text evidence="3">The sequence shown here is derived from an EMBL/GenBank/DDBJ whole genome shotgun (WGS) entry which is preliminary data.</text>
</comment>